<sequence length="304" mass="31354">MQAYKVTAARPTTSMTRCAAAKAPARRPAVVSRSSSAEARPATSPAGLASGAAALGLVLGIMISPAPAFADGDAPVPATTEEVIAAPADAADAAITSAADADATPAVAEVAEAPALADEAPAVTDEAPPTAEEALAPAAADEGAVGAGDGEGDAAPIIAADELAAAAPAAAEILNEKEEFIQEQRAEVEYKLEQGEIARRAEILGKKQAVERELEEVEDVIQRKLIEEDAALVEAEKKGDEKAIEFIEDQKEKIKDQEAAIRNAASQLKARLDKIDIVEKAREIGLKQQLDKATASVKKLLGLE</sequence>
<accession>A0A0D2MSB4</accession>
<dbReference type="GeneID" id="25737536"/>
<dbReference type="Proteomes" id="UP000054498">
    <property type="component" value="Unassembled WGS sequence"/>
</dbReference>
<organism evidence="3 4">
    <name type="scientific">Monoraphidium neglectum</name>
    <dbReference type="NCBI Taxonomy" id="145388"/>
    <lineage>
        <taxon>Eukaryota</taxon>
        <taxon>Viridiplantae</taxon>
        <taxon>Chlorophyta</taxon>
        <taxon>core chlorophytes</taxon>
        <taxon>Chlorophyceae</taxon>
        <taxon>CS clade</taxon>
        <taxon>Sphaeropleales</taxon>
        <taxon>Selenastraceae</taxon>
        <taxon>Monoraphidium</taxon>
    </lineage>
</organism>
<reference evidence="3 4" key="1">
    <citation type="journal article" date="2013" name="BMC Genomics">
        <title>Reconstruction of the lipid metabolism for the microalga Monoraphidium neglectum from its genome sequence reveals characteristics suitable for biofuel production.</title>
        <authorList>
            <person name="Bogen C."/>
            <person name="Al-Dilaimi A."/>
            <person name="Albersmeier A."/>
            <person name="Wichmann J."/>
            <person name="Grundmann M."/>
            <person name="Rupp O."/>
            <person name="Lauersen K.J."/>
            <person name="Blifernez-Klassen O."/>
            <person name="Kalinowski J."/>
            <person name="Goesmann A."/>
            <person name="Mussgnug J.H."/>
            <person name="Kruse O."/>
        </authorList>
    </citation>
    <scope>NUCLEOTIDE SEQUENCE [LARGE SCALE GENOMIC DNA]</scope>
    <source>
        <strain evidence="3 4">SAG 48.87</strain>
    </source>
</reference>
<keyword evidence="1" id="KW-0175">Coiled coil</keyword>
<evidence type="ECO:0000313" key="3">
    <source>
        <dbReference type="EMBL" id="KIZ03297.1"/>
    </source>
</evidence>
<dbReference type="OrthoDB" id="541676at2759"/>
<evidence type="ECO:0000256" key="1">
    <source>
        <dbReference type="SAM" id="Coils"/>
    </source>
</evidence>
<protein>
    <submittedName>
        <fullName evidence="3">Uncharacterized protein</fullName>
    </submittedName>
</protein>
<proteinExistence type="predicted"/>
<evidence type="ECO:0000256" key="2">
    <source>
        <dbReference type="SAM" id="MobiDB-lite"/>
    </source>
</evidence>
<dbReference type="RefSeq" id="XP_013902316.1">
    <property type="nucleotide sequence ID" value="XM_014046862.1"/>
</dbReference>
<gene>
    <name evidence="3" type="ORF">MNEG_4659</name>
</gene>
<keyword evidence="4" id="KW-1185">Reference proteome</keyword>
<feature type="region of interest" description="Disordered" evidence="2">
    <location>
        <begin position="26"/>
        <end position="46"/>
    </location>
</feature>
<dbReference type="AlphaFoldDB" id="A0A0D2MSB4"/>
<feature type="coiled-coil region" evidence="1">
    <location>
        <begin position="200"/>
        <end position="271"/>
    </location>
</feature>
<evidence type="ECO:0000313" key="4">
    <source>
        <dbReference type="Proteomes" id="UP000054498"/>
    </source>
</evidence>
<dbReference type="EMBL" id="KK100877">
    <property type="protein sequence ID" value="KIZ03297.1"/>
    <property type="molecule type" value="Genomic_DNA"/>
</dbReference>
<name>A0A0D2MSB4_9CHLO</name>
<dbReference type="KEGG" id="mng:MNEG_4659"/>